<evidence type="ECO:0000313" key="2">
    <source>
        <dbReference type="Proteomes" id="UP000215703"/>
    </source>
</evidence>
<reference evidence="1 2" key="1">
    <citation type="journal article" date="2014" name="Int. J. Syst. Evol. Microbiol.">
        <title>Bradyrhizobium ottawaense sp. nov., a symbiotic nitrogen fixing bacterium from root nodules of soybeans in Canada.</title>
        <authorList>
            <person name="Yu X."/>
            <person name="Cloutier S."/>
            <person name="Tambong J.T."/>
            <person name="Bromfield E.S."/>
        </authorList>
    </citation>
    <scope>NUCLEOTIDE SEQUENCE [LARGE SCALE GENOMIC DNA]</scope>
    <source>
        <strain evidence="1 2">OO99</strain>
    </source>
</reference>
<evidence type="ECO:0000313" key="1">
    <source>
        <dbReference type="EMBL" id="AWL94818.1"/>
    </source>
</evidence>
<dbReference type="EMBL" id="CP029425">
    <property type="protein sequence ID" value="AWL94818.1"/>
    <property type="molecule type" value="Genomic_DNA"/>
</dbReference>
<dbReference type="Proteomes" id="UP000215703">
    <property type="component" value="Chromosome"/>
</dbReference>
<dbReference type="AlphaFoldDB" id="A0A2U8PAN9"/>
<protein>
    <submittedName>
        <fullName evidence="1">Uncharacterized protein</fullName>
    </submittedName>
</protein>
<proteinExistence type="predicted"/>
<accession>A0A2U8PAN9</accession>
<gene>
    <name evidence="1" type="ORF">CIT37_23670</name>
</gene>
<sequence length="97" mass="11204">MPARQRVNVPLVPGWALGRRLTAPVSCGYRYRRIARPAYAYYGGSYPVVRRHWHRHHRHYGRGLFLYITCEVFRSPPSAGQRVVPLEGKPSLGCPFR</sequence>
<organism evidence="1 2">
    <name type="scientific">Bradyrhizobium ottawaense</name>
    <dbReference type="NCBI Taxonomy" id="931866"/>
    <lineage>
        <taxon>Bacteria</taxon>
        <taxon>Pseudomonadati</taxon>
        <taxon>Pseudomonadota</taxon>
        <taxon>Alphaproteobacteria</taxon>
        <taxon>Hyphomicrobiales</taxon>
        <taxon>Nitrobacteraceae</taxon>
        <taxon>Bradyrhizobium</taxon>
    </lineage>
</organism>
<reference evidence="1 2" key="2">
    <citation type="journal article" date="2017" name="Syst. Appl. Microbiol.">
        <title>Soybeans inoculated with root zone soils of Canadian native legumes harbour diverse and novel Bradyrhizobium spp. that possess agricultural potential.</title>
        <authorList>
            <person name="Bromfield E.S.P."/>
            <person name="Cloutier S."/>
            <person name="Tambong J.T."/>
            <person name="Tran Thi T.V."/>
        </authorList>
    </citation>
    <scope>NUCLEOTIDE SEQUENCE [LARGE SCALE GENOMIC DNA]</scope>
    <source>
        <strain evidence="1 2">OO99</strain>
    </source>
</reference>
<name>A0A2U8PAN9_9BRAD</name>